<protein>
    <submittedName>
        <fullName evidence="1">Uncharacterized protein</fullName>
    </submittedName>
</protein>
<evidence type="ECO:0000313" key="2">
    <source>
        <dbReference type="Proteomes" id="UP000798662"/>
    </source>
</evidence>
<comment type="caution">
    <text evidence="1">The sequence shown here is derived from an EMBL/GenBank/DDBJ whole genome shotgun (WGS) entry which is preliminary data.</text>
</comment>
<dbReference type="Proteomes" id="UP000798662">
    <property type="component" value="Chromosome 2"/>
</dbReference>
<keyword evidence="2" id="KW-1185">Reference proteome</keyword>
<proteinExistence type="predicted"/>
<organism evidence="1 2">
    <name type="scientific">Pyropia yezoensis</name>
    <name type="common">Susabi-nori</name>
    <name type="synonym">Porphyra yezoensis</name>
    <dbReference type="NCBI Taxonomy" id="2788"/>
    <lineage>
        <taxon>Eukaryota</taxon>
        <taxon>Rhodophyta</taxon>
        <taxon>Bangiophyceae</taxon>
        <taxon>Bangiales</taxon>
        <taxon>Bangiaceae</taxon>
        <taxon>Pyropia</taxon>
    </lineage>
</organism>
<evidence type="ECO:0000313" key="1">
    <source>
        <dbReference type="EMBL" id="KAK1863789.1"/>
    </source>
</evidence>
<accession>A0ACC3C0X0</accession>
<sequence>MGRRKGAPAQLLPAAPRKLATEEATKSRPWYRPGTRAPREIQKFQKSTDVAISKSPFRRQVNEMAEDLVPGFLLRSSAVAVLQQASEAYLAEVWEEANVCAAHAKRVTITVKDIRLACRIRGERL</sequence>
<name>A0ACC3C0X0_PYRYE</name>
<reference evidence="1" key="1">
    <citation type="submission" date="2019-11" db="EMBL/GenBank/DDBJ databases">
        <title>Nori genome reveals adaptations in red seaweeds to the harsh intertidal environment.</title>
        <authorList>
            <person name="Wang D."/>
            <person name="Mao Y."/>
        </authorList>
    </citation>
    <scope>NUCLEOTIDE SEQUENCE</scope>
    <source>
        <tissue evidence="1">Gametophyte</tissue>
    </source>
</reference>
<gene>
    <name evidence="1" type="ORF">I4F81_006343</name>
</gene>
<dbReference type="EMBL" id="CM020619">
    <property type="protein sequence ID" value="KAK1863789.1"/>
    <property type="molecule type" value="Genomic_DNA"/>
</dbReference>